<name>A0AAW2WGN1_9LAMI</name>
<dbReference type="EMBL" id="JACGWN010000008">
    <property type="protein sequence ID" value="KAL0440361.1"/>
    <property type="molecule type" value="Genomic_DNA"/>
</dbReference>
<evidence type="ECO:0000313" key="2">
    <source>
        <dbReference type="EMBL" id="KAL0440361.1"/>
    </source>
</evidence>
<evidence type="ECO:0000259" key="1">
    <source>
        <dbReference type="Pfam" id="PF00078"/>
    </source>
</evidence>
<reference evidence="2" key="1">
    <citation type="submission" date="2020-06" db="EMBL/GenBank/DDBJ databases">
        <authorList>
            <person name="Li T."/>
            <person name="Hu X."/>
            <person name="Zhang T."/>
            <person name="Song X."/>
            <person name="Zhang H."/>
            <person name="Dai N."/>
            <person name="Sheng W."/>
            <person name="Hou X."/>
            <person name="Wei L."/>
        </authorList>
    </citation>
    <scope>NUCLEOTIDE SEQUENCE</scope>
    <source>
        <strain evidence="2">KEN1</strain>
        <tissue evidence="2">Leaf</tissue>
    </source>
</reference>
<dbReference type="SUPFAM" id="SSF56672">
    <property type="entry name" value="DNA/RNA polymerases"/>
    <property type="match status" value="1"/>
</dbReference>
<dbReference type="InterPro" id="IPR043502">
    <property type="entry name" value="DNA/RNA_pol_sf"/>
</dbReference>
<dbReference type="AlphaFoldDB" id="A0AAW2WGN1"/>
<dbReference type="PANTHER" id="PTHR33116:SF86">
    <property type="entry name" value="REVERSE TRANSCRIPTASE DOMAIN-CONTAINING PROTEIN"/>
    <property type="match status" value="1"/>
</dbReference>
<dbReference type="InterPro" id="IPR000477">
    <property type="entry name" value="RT_dom"/>
</dbReference>
<feature type="domain" description="Reverse transcriptase" evidence="1">
    <location>
        <begin position="59"/>
        <end position="296"/>
    </location>
</feature>
<organism evidence="2">
    <name type="scientific">Sesamum latifolium</name>
    <dbReference type="NCBI Taxonomy" id="2727402"/>
    <lineage>
        <taxon>Eukaryota</taxon>
        <taxon>Viridiplantae</taxon>
        <taxon>Streptophyta</taxon>
        <taxon>Embryophyta</taxon>
        <taxon>Tracheophyta</taxon>
        <taxon>Spermatophyta</taxon>
        <taxon>Magnoliopsida</taxon>
        <taxon>eudicotyledons</taxon>
        <taxon>Gunneridae</taxon>
        <taxon>Pentapetalae</taxon>
        <taxon>asterids</taxon>
        <taxon>lamiids</taxon>
        <taxon>Lamiales</taxon>
        <taxon>Pedaliaceae</taxon>
        <taxon>Sesamum</taxon>
    </lineage>
</organism>
<dbReference type="PANTHER" id="PTHR33116">
    <property type="entry name" value="REVERSE TRANSCRIPTASE ZINC-BINDING DOMAIN-CONTAINING PROTEIN-RELATED-RELATED"/>
    <property type="match status" value="1"/>
</dbReference>
<dbReference type="Pfam" id="PF00078">
    <property type="entry name" value="RVT_1"/>
    <property type="match status" value="1"/>
</dbReference>
<comment type="caution">
    <text evidence="2">The sequence shown here is derived from an EMBL/GenBank/DDBJ whole genome shotgun (WGS) entry which is preliminary data.</text>
</comment>
<proteinExistence type="predicted"/>
<accession>A0AAW2WGN1</accession>
<sequence>MLGAESDRAMNLELLRPFTVEEVKHALDSMHPLKSPDLTVCLLFSISVAGLYSPELVYDFRPISLCNVVYKLASKEIANSMKPFLDTLISQSQSAFIPSRSILDNVLVAYEVNHYLSHKYQDNSGHIALKLDLNKAYDRVEWHFLERVMKRLGFDSHFVGLIMLCVKSVSFSFMLNGVSFGHLQPYLFLFCVEAFCDMVRREEAVGSIHEVCVCRSSPRVSHLLFADNTLLFCDANQATLQSVCGLLTKFEEGSGVQVNYQKSAVVLSKNVRHHTQEELAAFIGVVRITKNEKYLGLPSIIGRSKREVFAGLKEKVWRRLQVWTSKRLSQAGRGVLIQSVILDQECNRKIHCVAWSTLCKSKKDDGLGFKRFPYQNMALLSKQGWRLVSNPQVLAYQILRARYFPNSDFSSAQIGSNPSVM</sequence>
<protein>
    <recommendedName>
        <fullName evidence="1">Reverse transcriptase domain-containing protein</fullName>
    </recommendedName>
</protein>
<reference evidence="2" key="2">
    <citation type="journal article" date="2024" name="Plant">
        <title>Genomic evolution and insights into agronomic trait innovations of Sesamum species.</title>
        <authorList>
            <person name="Miao H."/>
            <person name="Wang L."/>
            <person name="Qu L."/>
            <person name="Liu H."/>
            <person name="Sun Y."/>
            <person name="Le M."/>
            <person name="Wang Q."/>
            <person name="Wei S."/>
            <person name="Zheng Y."/>
            <person name="Lin W."/>
            <person name="Duan Y."/>
            <person name="Cao H."/>
            <person name="Xiong S."/>
            <person name="Wang X."/>
            <person name="Wei L."/>
            <person name="Li C."/>
            <person name="Ma Q."/>
            <person name="Ju M."/>
            <person name="Zhao R."/>
            <person name="Li G."/>
            <person name="Mu C."/>
            <person name="Tian Q."/>
            <person name="Mei H."/>
            <person name="Zhang T."/>
            <person name="Gao T."/>
            <person name="Zhang H."/>
        </authorList>
    </citation>
    <scope>NUCLEOTIDE SEQUENCE</scope>
    <source>
        <strain evidence="2">KEN1</strain>
    </source>
</reference>
<dbReference type="CDD" id="cd01650">
    <property type="entry name" value="RT_nLTR_like"/>
    <property type="match status" value="1"/>
</dbReference>
<gene>
    <name evidence="2" type="ORF">Slati_2519100</name>
</gene>